<dbReference type="GO" id="GO:0005634">
    <property type="term" value="C:nucleus"/>
    <property type="evidence" value="ECO:0007669"/>
    <property type="project" value="UniProtKB-SubCell"/>
</dbReference>
<keyword evidence="2" id="KW-0547">Nucleotide-binding</keyword>
<name>A0A2P6RS57_ROSCH</name>
<dbReference type="InterPro" id="IPR027417">
    <property type="entry name" value="P-loop_NTPase"/>
</dbReference>
<dbReference type="PANTHER" id="PTHR45821:SF1">
    <property type="entry name" value="ATP-DEPENDENT HELICASE FAMILY PROTEIN-RELATED"/>
    <property type="match status" value="1"/>
</dbReference>
<keyword evidence="3" id="KW-0347">Helicase</keyword>
<dbReference type="STRING" id="74649.A0A2P6RS57"/>
<dbReference type="Gramene" id="PRQ49270">
    <property type="protein sequence ID" value="PRQ49270"/>
    <property type="gene ID" value="RchiOBHm_Chr2g0120051"/>
</dbReference>
<dbReference type="EMBL" id="PDCK01000040">
    <property type="protein sequence ID" value="PRQ49270.1"/>
    <property type="molecule type" value="Genomic_DNA"/>
</dbReference>
<evidence type="ECO:0000313" key="7">
    <source>
        <dbReference type="Proteomes" id="UP000238479"/>
    </source>
</evidence>
<evidence type="ECO:0000256" key="1">
    <source>
        <dbReference type="ARBA" id="ARBA00004123"/>
    </source>
</evidence>
<dbReference type="InterPro" id="IPR044567">
    <property type="entry name" value="CLSY/DRD1"/>
</dbReference>
<accession>A0A2P6RS57</accession>
<evidence type="ECO:0000256" key="3">
    <source>
        <dbReference type="ARBA" id="ARBA00022806"/>
    </source>
</evidence>
<dbReference type="GO" id="GO:0004386">
    <property type="term" value="F:helicase activity"/>
    <property type="evidence" value="ECO:0007669"/>
    <property type="project" value="UniProtKB-KW"/>
</dbReference>
<dbReference type="AlphaFoldDB" id="A0A2P6RS57"/>
<comment type="subcellular location">
    <subcellularLocation>
        <location evidence="1">Nucleus</location>
    </subcellularLocation>
</comment>
<keyword evidence="3" id="KW-0378">Hydrolase</keyword>
<keyword evidence="4" id="KW-0067">ATP-binding</keyword>
<dbReference type="Gene3D" id="3.40.50.300">
    <property type="entry name" value="P-loop containing nucleotide triphosphate hydrolases"/>
    <property type="match status" value="1"/>
</dbReference>
<evidence type="ECO:0000313" key="6">
    <source>
        <dbReference type="EMBL" id="PRQ49270.1"/>
    </source>
</evidence>
<keyword evidence="5" id="KW-0539">Nucleus</keyword>
<keyword evidence="7" id="KW-1185">Reference proteome</keyword>
<reference evidence="6 7" key="1">
    <citation type="journal article" date="2018" name="Nat. Genet.">
        <title>The Rosa genome provides new insights in the design of modern roses.</title>
        <authorList>
            <person name="Bendahmane M."/>
        </authorList>
    </citation>
    <scope>NUCLEOTIDE SEQUENCE [LARGE SCALE GENOMIC DNA]</scope>
    <source>
        <strain evidence="7">cv. Old Blush</strain>
    </source>
</reference>
<proteinExistence type="predicted"/>
<comment type="caution">
    <text evidence="6">The sequence shown here is derived from an EMBL/GenBank/DDBJ whole genome shotgun (WGS) entry which is preliminary data.</text>
</comment>
<dbReference type="Proteomes" id="UP000238479">
    <property type="component" value="Chromosome 2"/>
</dbReference>
<gene>
    <name evidence="6" type="ORF">RchiOBHm_Chr2g0120051</name>
</gene>
<evidence type="ECO:0000256" key="2">
    <source>
        <dbReference type="ARBA" id="ARBA00022741"/>
    </source>
</evidence>
<sequence>MFWACGERLSLLRASQVIILDIHLNPSLTWQPIDHAFTPGQKRKLFIAADSPEEEHHGTCFQKVFQLNEYRGYQDFEVEHVNVLYRRQVLP</sequence>
<evidence type="ECO:0000256" key="5">
    <source>
        <dbReference type="ARBA" id="ARBA00023242"/>
    </source>
</evidence>
<dbReference type="PANTHER" id="PTHR45821">
    <property type="entry name" value="SNF2 DOMAIN-CONTAINING PROTEIN CLASSY 2-RELATED"/>
    <property type="match status" value="1"/>
</dbReference>
<organism evidence="6 7">
    <name type="scientific">Rosa chinensis</name>
    <name type="common">China rose</name>
    <dbReference type="NCBI Taxonomy" id="74649"/>
    <lineage>
        <taxon>Eukaryota</taxon>
        <taxon>Viridiplantae</taxon>
        <taxon>Streptophyta</taxon>
        <taxon>Embryophyta</taxon>
        <taxon>Tracheophyta</taxon>
        <taxon>Spermatophyta</taxon>
        <taxon>Magnoliopsida</taxon>
        <taxon>eudicotyledons</taxon>
        <taxon>Gunneridae</taxon>
        <taxon>Pentapetalae</taxon>
        <taxon>rosids</taxon>
        <taxon>fabids</taxon>
        <taxon>Rosales</taxon>
        <taxon>Rosaceae</taxon>
        <taxon>Rosoideae</taxon>
        <taxon>Rosoideae incertae sedis</taxon>
        <taxon>Rosa</taxon>
    </lineage>
</organism>
<evidence type="ECO:0000256" key="4">
    <source>
        <dbReference type="ARBA" id="ARBA00022840"/>
    </source>
</evidence>
<dbReference type="GO" id="GO:0080188">
    <property type="term" value="P:gene silencing by siRNA-directed DNA methylation"/>
    <property type="evidence" value="ECO:0007669"/>
    <property type="project" value="InterPro"/>
</dbReference>
<dbReference type="GO" id="GO:0005524">
    <property type="term" value="F:ATP binding"/>
    <property type="evidence" value="ECO:0007669"/>
    <property type="project" value="UniProtKB-KW"/>
</dbReference>
<protein>
    <submittedName>
        <fullName evidence="6">Uncharacterized protein</fullName>
    </submittedName>
</protein>